<keyword evidence="4" id="KW-1185">Reference proteome</keyword>
<dbReference type="Pfam" id="PF06985">
    <property type="entry name" value="HET"/>
    <property type="match status" value="1"/>
</dbReference>
<reference evidence="3" key="2">
    <citation type="submission" date="2023-06" db="EMBL/GenBank/DDBJ databases">
        <authorList>
            <consortium name="Lawrence Berkeley National Laboratory"/>
            <person name="Mondo S.J."/>
            <person name="Hensen N."/>
            <person name="Bonometti L."/>
            <person name="Westerberg I."/>
            <person name="Brannstrom I.O."/>
            <person name="Guillou S."/>
            <person name="Cros-Aarteil S."/>
            <person name="Calhoun S."/>
            <person name="Haridas S."/>
            <person name="Kuo A."/>
            <person name="Pangilinan J."/>
            <person name="Riley R."/>
            <person name="Labutti K."/>
            <person name="Andreopoulos B."/>
            <person name="Lipzen A."/>
            <person name="Chen C."/>
            <person name="Yanf M."/>
            <person name="Daum C."/>
            <person name="Ng V."/>
            <person name="Clum A."/>
            <person name="Steindorff A."/>
            <person name="Ohm R."/>
            <person name="Martin F."/>
            <person name="Silar P."/>
            <person name="Natvig D."/>
            <person name="Lalanne C."/>
            <person name="Gautier V."/>
            <person name="Ament-Velasquez S.L."/>
            <person name="Kruys A."/>
            <person name="Hutchinson M.I."/>
            <person name="Powell A.J."/>
            <person name="Barry K."/>
            <person name="Miller A.N."/>
            <person name="Grigoriev I.V."/>
            <person name="Debuchy R."/>
            <person name="Gladieux P."/>
            <person name="Thoren M.H."/>
            <person name="Johannesson H."/>
        </authorList>
    </citation>
    <scope>NUCLEOTIDE SEQUENCE</scope>
    <source>
        <strain evidence="3">CBS 626.80</strain>
    </source>
</reference>
<sequence>MTYDSTEVSPSLGHYCDVCGNLTPKDGWYQAPWYSKAVAMHCMMTRADAGCKCCGVILGAVSWARDAFLRVFPKVSPVLVPEVCIWIRPDRPFTVVVHYSAVPWLGIFGLHMTAFELCTPEGFAQFHPRFNYISEIPKYPASLDLEKLVSIVKPWLKQCDRGHIACQQNPLTLPKRLIDITGNLRLIEPEPHVGGGKLVRYATLSHCWGSKEAASSLAKTLSTNIQQHLTAISRDQLPQLFRDAIDVARALECEYIWIDSLCIIQDSQEDWKDQSVLMSEVYSNAYLNIAASALPNSSGTLFQDRVYYFGLKCNSNEDNSSNKNMLPIDTCTLWVPNDRGVQCPVTVRYSMDRAHRHLCGDADYAHGKEEPLLERAWVFQERILSRRTVYISSTEVLWECRSRYFCECGEVNNPIPTEFGNLEWEIGHTGPLDHIYEEAPLYFSPISKKVRFADVCLSKMSTNQALAFWRILVEEYTTLMLTRESDRDIALFGIRQSFMTGRDFTYYAGIWIQDLPQSLLWTEGPVSCLIDKPEKGMNAPSWSWLWRKCRINGQAICLHKVDFGRYDLESFEKDSRVSFHVPDDVYQRCHNQSLIPPTLGHFPLYLTAPFLYGSIERHGGCSENGYFLPLSFPDDGPLTDRIKGYGETLKIQVRLDSGSFWKPEGRKRYCYCVLLGHAARTQLGDQDETHECMLLLEEVGGRLRRWLAPKHKRRYVRTGQVDFKFEPRPNGHEGGAEQDGQDARIKRTNLFDDAQVKEFVIV</sequence>
<dbReference type="InterPro" id="IPR010730">
    <property type="entry name" value="HET"/>
</dbReference>
<accession>A0AAN6NSP9</accession>
<proteinExistence type="predicted"/>
<dbReference type="PANTHER" id="PTHR33112:SF13">
    <property type="entry name" value="HETEROKARYON INCOMPATIBILITY DOMAIN-CONTAINING PROTEIN"/>
    <property type="match status" value="1"/>
</dbReference>
<organism evidence="3 4">
    <name type="scientific">Pseudoneurospora amorphoporcata</name>
    <dbReference type="NCBI Taxonomy" id="241081"/>
    <lineage>
        <taxon>Eukaryota</taxon>
        <taxon>Fungi</taxon>
        <taxon>Dikarya</taxon>
        <taxon>Ascomycota</taxon>
        <taxon>Pezizomycotina</taxon>
        <taxon>Sordariomycetes</taxon>
        <taxon>Sordariomycetidae</taxon>
        <taxon>Sordariales</taxon>
        <taxon>Sordariaceae</taxon>
        <taxon>Pseudoneurospora</taxon>
    </lineage>
</organism>
<name>A0AAN6NSP9_9PEZI</name>
<feature type="region of interest" description="Disordered" evidence="1">
    <location>
        <begin position="724"/>
        <end position="743"/>
    </location>
</feature>
<gene>
    <name evidence="3" type="ORF">QBC32DRAFT_166203</name>
</gene>
<dbReference type="EMBL" id="MU859151">
    <property type="protein sequence ID" value="KAK3951322.1"/>
    <property type="molecule type" value="Genomic_DNA"/>
</dbReference>
<evidence type="ECO:0000259" key="2">
    <source>
        <dbReference type="Pfam" id="PF06985"/>
    </source>
</evidence>
<comment type="caution">
    <text evidence="3">The sequence shown here is derived from an EMBL/GenBank/DDBJ whole genome shotgun (WGS) entry which is preliminary data.</text>
</comment>
<protein>
    <submittedName>
        <fullName evidence="3">Heterokaryon incompatibility protein-domain-containing protein</fullName>
    </submittedName>
</protein>
<evidence type="ECO:0000256" key="1">
    <source>
        <dbReference type="SAM" id="MobiDB-lite"/>
    </source>
</evidence>
<dbReference type="Proteomes" id="UP001303222">
    <property type="component" value="Unassembled WGS sequence"/>
</dbReference>
<evidence type="ECO:0000313" key="4">
    <source>
        <dbReference type="Proteomes" id="UP001303222"/>
    </source>
</evidence>
<dbReference type="PANTHER" id="PTHR33112">
    <property type="entry name" value="DOMAIN PROTEIN, PUTATIVE-RELATED"/>
    <property type="match status" value="1"/>
</dbReference>
<dbReference type="AlphaFoldDB" id="A0AAN6NSP9"/>
<reference evidence="3" key="1">
    <citation type="journal article" date="2023" name="Mol. Phylogenet. Evol.">
        <title>Genome-scale phylogeny and comparative genomics of the fungal order Sordariales.</title>
        <authorList>
            <person name="Hensen N."/>
            <person name="Bonometti L."/>
            <person name="Westerberg I."/>
            <person name="Brannstrom I.O."/>
            <person name="Guillou S."/>
            <person name="Cros-Aarteil S."/>
            <person name="Calhoun S."/>
            <person name="Haridas S."/>
            <person name="Kuo A."/>
            <person name="Mondo S."/>
            <person name="Pangilinan J."/>
            <person name="Riley R."/>
            <person name="LaButti K."/>
            <person name="Andreopoulos B."/>
            <person name="Lipzen A."/>
            <person name="Chen C."/>
            <person name="Yan M."/>
            <person name="Daum C."/>
            <person name="Ng V."/>
            <person name="Clum A."/>
            <person name="Steindorff A."/>
            <person name="Ohm R.A."/>
            <person name="Martin F."/>
            <person name="Silar P."/>
            <person name="Natvig D.O."/>
            <person name="Lalanne C."/>
            <person name="Gautier V."/>
            <person name="Ament-Velasquez S.L."/>
            <person name="Kruys A."/>
            <person name="Hutchinson M.I."/>
            <person name="Powell A.J."/>
            <person name="Barry K."/>
            <person name="Miller A.N."/>
            <person name="Grigoriev I.V."/>
            <person name="Debuchy R."/>
            <person name="Gladieux P."/>
            <person name="Hiltunen Thoren M."/>
            <person name="Johannesson H."/>
        </authorList>
    </citation>
    <scope>NUCLEOTIDE SEQUENCE</scope>
    <source>
        <strain evidence="3">CBS 626.80</strain>
    </source>
</reference>
<feature type="domain" description="Heterokaryon incompatibility" evidence="2">
    <location>
        <begin position="201"/>
        <end position="381"/>
    </location>
</feature>
<evidence type="ECO:0000313" key="3">
    <source>
        <dbReference type="EMBL" id="KAK3951322.1"/>
    </source>
</evidence>